<keyword evidence="4" id="KW-0804">Transcription</keyword>
<evidence type="ECO:0000313" key="7">
    <source>
        <dbReference type="Proteomes" id="UP000238493"/>
    </source>
</evidence>
<dbReference type="SUPFAM" id="SSF46785">
    <property type="entry name" value="Winged helix' DNA-binding domain"/>
    <property type="match status" value="1"/>
</dbReference>
<dbReference type="CDD" id="cd08414">
    <property type="entry name" value="PBP2_LTTR_aromatics_like"/>
    <property type="match status" value="1"/>
</dbReference>
<dbReference type="PRINTS" id="PR00039">
    <property type="entry name" value="HTHLYSR"/>
</dbReference>
<dbReference type="InterPro" id="IPR000847">
    <property type="entry name" value="LysR_HTH_N"/>
</dbReference>
<dbReference type="FunFam" id="1.10.10.10:FF:000001">
    <property type="entry name" value="LysR family transcriptional regulator"/>
    <property type="match status" value="1"/>
</dbReference>
<dbReference type="AlphaFoldDB" id="A0A2S7IWJ6"/>
<evidence type="ECO:0000313" key="6">
    <source>
        <dbReference type="EMBL" id="PQA72389.1"/>
    </source>
</evidence>
<organism evidence="6 7">
    <name type="scientific">Brucella oryzae</name>
    <dbReference type="NCBI Taxonomy" id="335286"/>
    <lineage>
        <taxon>Bacteria</taxon>
        <taxon>Pseudomonadati</taxon>
        <taxon>Pseudomonadota</taxon>
        <taxon>Alphaproteobacteria</taxon>
        <taxon>Hyphomicrobiales</taxon>
        <taxon>Brucellaceae</taxon>
        <taxon>Brucella/Ochrobactrum group</taxon>
        <taxon>Brucella</taxon>
    </lineage>
</organism>
<dbReference type="PROSITE" id="PS50931">
    <property type="entry name" value="HTH_LYSR"/>
    <property type="match status" value="1"/>
</dbReference>
<reference evidence="6 7" key="1">
    <citation type="submission" date="2018-02" db="EMBL/GenBank/DDBJ databases">
        <title>Draft genome sequence of Ochrobactrum oryzae found in Brazil.</title>
        <authorList>
            <person name="Cerdeira L."/>
            <person name="Andrade F."/>
            <person name="Zacariotto T."/>
            <person name="Barbosa B."/>
            <person name="Santos S."/>
            <person name="Cassetari V."/>
            <person name="Lincopan N."/>
        </authorList>
    </citation>
    <scope>NUCLEOTIDE SEQUENCE [LARGE SCALE GENOMIC DNA]</scope>
    <source>
        <strain evidence="6 7">OA447</strain>
    </source>
</reference>
<dbReference type="Pfam" id="PF00126">
    <property type="entry name" value="HTH_1"/>
    <property type="match status" value="1"/>
</dbReference>
<dbReference type="GO" id="GO:0003700">
    <property type="term" value="F:DNA-binding transcription factor activity"/>
    <property type="evidence" value="ECO:0007669"/>
    <property type="project" value="InterPro"/>
</dbReference>
<feature type="domain" description="HTH lysR-type" evidence="5">
    <location>
        <begin position="56"/>
        <end position="105"/>
    </location>
</feature>
<dbReference type="Gene3D" id="1.10.10.10">
    <property type="entry name" value="Winged helix-like DNA-binding domain superfamily/Winged helix DNA-binding domain"/>
    <property type="match status" value="1"/>
</dbReference>
<dbReference type="PANTHER" id="PTHR30346:SF28">
    <property type="entry name" value="HTH-TYPE TRANSCRIPTIONAL REGULATOR CYNR"/>
    <property type="match status" value="1"/>
</dbReference>
<proteinExistence type="inferred from homology"/>
<dbReference type="Proteomes" id="UP000238493">
    <property type="component" value="Unassembled WGS sequence"/>
</dbReference>
<keyword evidence="2" id="KW-0805">Transcription regulation</keyword>
<evidence type="ECO:0000259" key="5">
    <source>
        <dbReference type="PROSITE" id="PS50931"/>
    </source>
</evidence>
<dbReference type="SUPFAM" id="SSF53850">
    <property type="entry name" value="Periplasmic binding protein-like II"/>
    <property type="match status" value="1"/>
</dbReference>
<accession>A0A2S7IWJ6</accession>
<comment type="similarity">
    <text evidence="1">Belongs to the LysR transcriptional regulatory family.</text>
</comment>
<evidence type="ECO:0000256" key="1">
    <source>
        <dbReference type="ARBA" id="ARBA00009437"/>
    </source>
</evidence>
<evidence type="ECO:0000256" key="3">
    <source>
        <dbReference type="ARBA" id="ARBA00023125"/>
    </source>
</evidence>
<dbReference type="OrthoDB" id="9811588at2"/>
<dbReference type="GO" id="GO:0003677">
    <property type="term" value="F:DNA binding"/>
    <property type="evidence" value="ECO:0007669"/>
    <property type="project" value="UniProtKB-KW"/>
</dbReference>
<gene>
    <name evidence="6" type="ORF">C3731_16790</name>
</gene>
<dbReference type="Pfam" id="PF03466">
    <property type="entry name" value="LysR_substrate"/>
    <property type="match status" value="1"/>
</dbReference>
<protein>
    <submittedName>
        <fullName evidence="6">LysR family transcriptional regulator</fullName>
    </submittedName>
</protein>
<dbReference type="EMBL" id="PTRC01000029">
    <property type="protein sequence ID" value="PQA72389.1"/>
    <property type="molecule type" value="Genomic_DNA"/>
</dbReference>
<sequence>MVSVIWTRGCRFEEADGIGHLPITIARSASISKDQEKTGNHVSTEAEAGLELTQSFLIVAEELNFRRSAERLNIDQSALTRRIQKLEHLLGFSLFERTTREVSLTPAGRAFYEENARLIYDYNRSVKAARLVAEGKTGILRVAYMAFAATELMPSAVQRFRTAYPHVDVNLRYIRTQGQKLAIAHDEVDIGYMIGPFEHSDFHSLLLTSDPLYVVTPKNHALLHKPDIRPVDLADCDLILGDMIEWEAYRWQLNEMFSAEGVLLNIKLEASNTLALLGLVAAGLGVTIYPESLIGFLGRNVEVRPIMHPDFRIQTVLAWKRVNRAKSVRHFVNIAKNLPVRL</sequence>
<evidence type="ECO:0000256" key="2">
    <source>
        <dbReference type="ARBA" id="ARBA00023015"/>
    </source>
</evidence>
<dbReference type="InterPro" id="IPR036390">
    <property type="entry name" value="WH_DNA-bd_sf"/>
</dbReference>
<dbReference type="PANTHER" id="PTHR30346">
    <property type="entry name" value="TRANSCRIPTIONAL DUAL REGULATOR HCAR-RELATED"/>
    <property type="match status" value="1"/>
</dbReference>
<dbReference type="Gene3D" id="3.40.190.10">
    <property type="entry name" value="Periplasmic binding protein-like II"/>
    <property type="match status" value="2"/>
</dbReference>
<dbReference type="GO" id="GO:0032993">
    <property type="term" value="C:protein-DNA complex"/>
    <property type="evidence" value="ECO:0007669"/>
    <property type="project" value="TreeGrafter"/>
</dbReference>
<dbReference type="InterPro" id="IPR036388">
    <property type="entry name" value="WH-like_DNA-bd_sf"/>
</dbReference>
<keyword evidence="7" id="KW-1185">Reference proteome</keyword>
<comment type="caution">
    <text evidence="6">The sequence shown here is derived from an EMBL/GenBank/DDBJ whole genome shotgun (WGS) entry which is preliminary data.</text>
</comment>
<dbReference type="InterPro" id="IPR005119">
    <property type="entry name" value="LysR_subst-bd"/>
</dbReference>
<keyword evidence="3" id="KW-0238">DNA-binding</keyword>
<name>A0A2S7IWJ6_9HYPH</name>
<evidence type="ECO:0000256" key="4">
    <source>
        <dbReference type="ARBA" id="ARBA00023163"/>
    </source>
</evidence>